<accession>A0ABV3BJ28</accession>
<dbReference type="GO" id="GO:0016746">
    <property type="term" value="F:acyltransferase activity"/>
    <property type="evidence" value="ECO:0007669"/>
    <property type="project" value="UniProtKB-KW"/>
</dbReference>
<dbReference type="SUPFAM" id="SSF55729">
    <property type="entry name" value="Acyl-CoA N-acyltransferases (Nat)"/>
    <property type="match status" value="1"/>
</dbReference>
<dbReference type="EMBL" id="JBEYXV010000003">
    <property type="protein sequence ID" value="MEU6820337.1"/>
    <property type="molecule type" value="Genomic_DNA"/>
</dbReference>
<dbReference type="InterPro" id="IPR016181">
    <property type="entry name" value="Acyl_CoA_acyltransferase"/>
</dbReference>
<keyword evidence="1 4" id="KW-0808">Transferase</keyword>
<dbReference type="InterPro" id="IPR050832">
    <property type="entry name" value="Bact_Acetyltransf"/>
</dbReference>
<comment type="caution">
    <text evidence="4">The sequence shown here is derived from an EMBL/GenBank/DDBJ whole genome shotgun (WGS) entry which is preliminary data.</text>
</comment>
<dbReference type="InterPro" id="IPR000182">
    <property type="entry name" value="GNAT_dom"/>
</dbReference>
<dbReference type="Pfam" id="PF00583">
    <property type="entry name" value="Acetyltransf_1"/>
    <property type="match status" value="1"/>
</dbReference>
<evidence type="ECO:0000313" key="4">
    <source>
        <dbReference type="EMBL" id="MEU6820337.1"/>
    </source>
</evidence>
<feature type="domain" description="N-acetyltransferase" evidence="3">
    <location>
        <begin position="7"/>
        <end position="176"/>
    </location>
</feature>
<dbReference type="EC" id="2.3.1.-" evidence="4"/>
<dbReference type="PANTHER" id="PTHR43877">
    <property type="entry name" value="AMINOALKYLPHOSPHONATE N-ACETYLTRANSFERASE-RELATED-RELATED"/>
    <property type="match status" value="1"/>
</dbReference>
<sequence>MRTTEPIEIRRGGADDIPAVIALFDGAVEWLVARGRTGQWGTKPWSANPKAVAMVEKYLTTGQPWMAEIGGEVAGTLTLTDGPGGDIIPRAAEPERYVHLLAADHGRHGGRGVGRALLAHAVEETRRQGVGLLRVDCYRSEDRALVSYYESNGFTATEPFTGPDGSWPGQVLAQRV</sequence>
<evidence type="ECO:0000256" key="2">
    <source>
        <dbReference type="ARBA" id="ARBA00023315"/>
    </source>
</evidence>
<organism evidence="4 5">
    <name type="scientific">Streptomyces atriruber</name>
    <dbReference type="NCBI Taxonomy" id="545121"/>
    <lineage>
        <taxon>Bacteria</taxon>
        <taxon>Bacillati</taxon>
        <taxon>Actinomycetota</taxon>
        <taxon>Actinomycetes</taxon>
        <taxon>Kitasatosporales</taxon>
        <taxon>Streptomycetaceae</taxon>
        <taxon>Streptomyces</taxon>
    </lineage>
</organism>
<keyword evidence="5" id="KW-1185">Reference proteome</keyword>
<evidence type="ECO:0000259" key="3">
    <source>
        <dbReference type="PROSITE" id="PS51186"/>
    </source>
</evidence>
<evidence type="ECO:0000313" key="5">
    <source>
        <dbReference type="Proteomes" id="UP001551176"/>
    </source>
</evidence>
<dbReference type="Gene3D" id="3.40.630.30">
    <property type="match status" value="1"/>
</dbReference>
<evidence type="ECO:0000256" key="1">
    <source>
        <dbReference type="ARBA" id="ARBA00022679"/>
    </source>
</evidence>
<dbReference type="Proteomes" id="UP001551176">
    <property type="component" value="Unassembled WGS sequence"/>
</dbReference>
<reference evidence="4 5" key="1">
    <citation type="submission" date="2024-06" db="EMBL/GenBank/DDBJ databases">
        <title>The Natural Products Discovery Center: Release of the First 8490 Sequenced Strains for Exploring Actinobacteria Biosynthetic Diversity.</title>
        <authorList>
            <person name="Kalkreuter E."/>
            <person name="Kautsar S.A."/>
            <person name="Yang D."/>
            <person name="Bader C.D."/>
            <person name="Teijaro C.N."/>
            <person name="Fluegel L."/>
            <person name="Davis C.M."/>
            <person name="Simpson J.R."/>
            <person name="Lauterbach L."/>
            <person name="Steele A.D."/>
            <person name="Gui C."/>
            <person name="Meng S."/>
            <person name="Li G."/>
            <person name="Viehrig K."/>
            <person name="Ye F."/>
            <person name="Su P."/>
            <person name="Kiefer A.F."/>
            <person name="Nichols A."/>
            <person name="Cepeda A.J."/>
            <person name="Yan W."/>
            <person name="Fan B."/>
            <person name="Jiang Y."/>
            <person name="Adhikari A."/>
            <person name="Zheng C.-J."/>
            <person name="Schuster L."/>
            <person name="Cowan T.M."/>
            <person name="Smanski M.J."/>
            <person name="Chevrette M.G."/>
            <person name="De Carvalho L.P.S."/>
            <person name="Shen B."/>
        </authorList>
    </citation>
    <scope>NUCLEOTIDE SEQUENCE [LARGE SCALE GENOMIC DNA]</scope>
    <source>
        <strain evidence="4 5">NPDC046838</strain>
    </source>
</reference>
<dbReference type="PROSITE" id="PS51186">
    <property type="entry name" value="GNAT"/>
    <property type="match status" value="1"/>
</dbReference>
<protein>
    <submittedName>
        <fullName evidence="4">GNAT family N-acetyltransferase</fullName>
        <ecNumber evidence="4">2.3.1.-</ecNumber>
    </submittedName>
</protein>
<dbReference type="RefSeq" id="WP_359345743.1">
    <property type="nucleotide sequence ID" value="NZ_JBEYXV010000003.1"/>
</dbReference>
<gene>
    <name evidence="4" type="ORF">ABZ921_06880</name>
</gene>
<proteinExistence type="predicted"/>
<keyword evidence="2 4" id="KW-0012">Acyltransferase</keyword>
<name>A0ABV3BJ28_9ACTN</name>